<dbReference type="PROSITE" id="PS50181">
    <property type="entry name" value="FBOX"/>
    <property type="match status" value="1"/>
</dbReference>
<dbReference type="InterPro" id="IPR001810">
    <property type="entry name" value="F-box_dom"/>
</dbReference>
<dbReference type="PANTHER" id="PTHR12874">
    <property type="entry name" value="F-BOX ONLY PROTEIN 48-RELATED"/>
    <property type="match status" value="1"/>
</dbReference>
<accession>A0AAE0MLG7</accession>
<organism evidence="4 5">
    <name type="scientific">Cercophora scortea</name>
    <dbReference type="NCBI Taxonomy" id="314031"/>
    <lineage>
        <taxon>Eukaryota</taxon>
        <taxon>Fungi</taxon>
        <taxon>Dikarya</taxon>
        <taxon>Ascomycota</taxon>
        <taxon>Pezizomycotina</taxon>
        <taxon>Sordariomycetes</taxon>
        <taxon>Sordariomycetidae</taxon>
        <taxon>Sordariales</taxon>
        <taxon>Lasiosphaeriaceae</taxon>
        <taxon>Cercophora</taxon>
    </lineage>
</organism>
<dbReference type="SUPFAM" id="SSF81383">
    <property type="entry name" value="F-box domain"/>
    <property type="match status" value="1"/>
</dbReference>
<feature type="compositionally biased region" description="Low complexity" evidence="2">
    <location>
        <begin position="27"/>
        <end position="48"/>
    </location>
</feature>
<gene>
    <name evidence="4" type="ORF">B0T19DRAFT_350329</name>
</gene>
<proteinExistence type="predicted"/>
<feature type="compositionally biased region" description="Basic and acidic residues" evidence="2">
    <location>
        <begin position="12"/>
        <end position="24"/>
    </location>
</feature>
<keyword evidence="5" id="KW-1185">Reference proteome</keyword>
<evidence type="ECO:0000313" key="4">
    <source>
        <dbReference type="EMBL" id="KAK3335419.1"/>
    </source>
</evidence>
<sequence>MSGPGESNPELESFRERWKAEVRAKKPTSTAAPAPGPSSSPALATALKALHKPPTAPAKKQVHPPADQDEDDDFAPPPPVFDQPGTAPDSASSAQHGESLSTSAGKKPVSALEYYEQAVEREVVGRMGDSLTLYRKAFRMDDAVDQKYKAKHFPKPATKPAAAAGSRSDGSAAVASSAATAAPKRDQPQSLNDLIPSFSGLSIEPASPEIEGMPAPPCPISCLPDEILVHILRDVAIHDVGDFMRLAQVCRRLAYLVLTEDQIWRRVCLGSEFGFGGMHYHWQRQVAWEPLTTEDLLREAAIEEEEGATTDLLPLTLEQRAQKHAAESLANTMAFYEALYSSSWQRMFRLRPRIRFNGCYICTVNYIRPGQASSNQFTWNSPVHIVTYYRYLRFFRDGSVLSLLTTAEPADVVHHLTREAAALHAGGAAAHLPSIVVQSVLKGRWRLATLADNPAASVSEAEGDLVVETEGVSKYIYRLDLSLRSGGRSTGPKNNKLVWRGFYSFNRLTGDVAEFALGDRSKPFTFSRVKSYGVRGE</sequence>
<dbReference type="InterPro" id="IPR045464">
    <property type="entry name" value="Hrt3/FBXO9_C"/>
</dbReference>
<dbReference type="PANTHER" id="PTHR12874:SF9">
    <property type="entry name" value="F-BOX ONLY PROTEIN 48"/>
    <property type="match status" value="1"/>
</dbReference>
<evidence type="ECO:0000256" key="2">
    <source>
        <dbReference type="SAM" id="MobiDB-lite"/>
    </source>
</evidence>
<dbReference type="Proteomes" id="UP001286456">
    <property type="component" value="Unassembled WGS sequence"/>
</dbReference>
<dbReference type="AlphaFoldDB" id="A0AAE0MLG7"/>
<evidence type="ECO:0000256" key="1">
    <source>
        <dbReference type="ARBA" id="ARBA00022786"/>
    </source>
</evidence>
<feature type="compositionally biased region" description="Polar residues" evidence="2">
    <location>
        <begin position="89"/>
        <end position="104"/>
    </location>
</feature>
<keyword evidence="1" id="KW-0833">Ubl conjugation pathway</keyword>
<dbReference type="Gene3D" id="1.20.1280.50">
    <property type="match status" value="1"/>
</dbReference>
<dbReference type="Pfam" id="PF19270">
    <property type="entry name" value="FBO_C"/>
    <property type="match status" value="1"/>
</dbReference>
<dbReference type="GO" id="GO:0005737">
    <property type="term" value="C:cytoplasm"/>
    <property type="evidence" value="ECO:0007669"/>
    <property type="project" value="TreeGrafter"/>
</dbReference>
<comment type="caution">
    <text evidence="4">The sequence shown here is derived from an EMBL/GenBank/DDBJ whole genome shotgun (WGS) entry which is preliminary data.</text>
</comment>
<dbReference type="EMBL" id="JAUEPO010000001">
    <property type="protein sequence ID" value="KAK3335419.1"/>
    <property type="molecule type" value="Genomic_DNA"/>
</dbReference>
<dbReference type="InterPro" id="IPR036047">
    <property type="entry name" value="F-box-like_dom_sf"/>
</dbReference>
<dbReference type="GO" id="GO:0031146">
    <property type="term" value="P:SCF-dependent proteasomal ubiquitin-dependent protein catabolic process"/>
    <property type="evidence" value="ECO:0007669"/>
    <property type="project" value="TreeGrafter"/>
</dbReference>
<name>A0AAE0MLG7_9PEZI</name>
<reference evidence="4" key="2">
    <citation type="submission" date="2023-06" db="EMBL/GenBank/DDBJ databases">
        <authorList>
            <consortium name="Lawrence Berkeley National Laboratory"/>
            <person name="Haridas S."/>
            <person name="Hensen N."/>
            <person name="Bonometti L."/>
            <person name="Westerberg I."/>
            <person name="Brannstrom I.O."/>
            <person name="Guillou S."/>
            <person name="Cros-Aarteil S."/>
            <person name="Calhoun S."/>
            <person name="Kuo A."/>
            <person name="Mondo S."/>
            <person name="Pangilinan J."/>
            <person name="Riley R."/>
            <person name="Labutti K."/>
            <person name="Andreopoulos B."/>
            <person name="Lipzen A."/>
            <person name="Chen C."/>
            <person name="Yanf M."/>
            <person name="Daum C."/>
            <person name="Ng V."/>
            <person name="Clum A."/>
            <person name="Steindorff A."/>
            <person name="Ohm R."/>
            <person name="Martin F."/>
            <person name="Silar P."/>
            <person name="Natvig D."/>
            <person name="Lalanne C."/>
            <person name="Gautier V."/>
            <person name="Ament-Velasquez S.L."/>
            <person name="Kruys A."/>
            <person name="Hutchinson M.I."/>
            <person name="Powell A.J."/>
            <person name="Barry K."/>
            <person name="Miller A.N."/>
            <person name="Grigoriev I.V."/>
            <person name="Debuchy R."/>
            <person name="Gladieux P."/>
            <person name="Thoren M.H."/>
            <person name="Johannesson H."/>
        </authorList>
    </citation>
    <scope>NUCLEOTIDE SEQUENCE</scope>
    <source>
        <strain evidence="4">SMH4131-1</strain>
    </source>
</reference>
<feature type="domain" description="F-box" evidence="3">
    <location>
        <begin position="217"/>
        <end position="267"/>
    </location>
</feature>
<feature type="region of interest" description="Disordered" evidence="2">
    <location>
        <begin position="1"/>
        <end position="110"/>
    </location>
</feature>
<dbReference type="GO" id="GO:0019005">
    <property type="term" value="C:SCF ubiquitin ligase complex"/>
    <property type="evidence" value="ECO:0007669"/>
    <property type="project" value="TreeGrafter"/>
</dbReference>
<protein>
    <recommendedName>
        <fullName evidence="3">F-box domain-containing protein</fullName>
    </recommendedName>
</protein>
<reference evidence="4" key="1">
    <citation type="journal article" date="2023" name="Mol. Phylogenet. Evol.">
        <title>Genome-scale phylogeny and comparative genomics of the fungal order Sordariales.</title>
        <authorList>
            <person name="Hensen N."/>
            <person name="Bonometti L."/>
            <person name="Westerberg I."/>
            <person name="Brannstrom I.O."/>
            <person name="Guillou S."/>
            <person name="Cros-Aarteil S."/>
            <person name="Calhoun S."/>
            <person name="Haridas S."/>
            <person name="Kuo A."/>
            <person name="Mondo S."/>
            <person name="Pangilinan J."/>
            <person name="Riley R."/>
            <person name="LaButti K."/>
            <person name="Andreopoulos B."/>
            <person name="Lipzen A."/>
            <person name="Chen C."/>
            <person name="Yan M."/>
            <person name="Daum C."/>
            <person name="Ng V."/>
            <person name="Clum A."/>
            <person name="Steindorff A."/>
            <person name="Ohm R.A."/>
            <person name="Martin F."/>
            <person name="Silar P."/>
            <person name="Natvig D.O."/>
            <person name="Lalanne C."/>
            <person name="Gautier V."/>
            <person name="Ament-Velasquez S.L."/>
            <person name="Kruys A."/>
            <person name="Hutchinson M.I."/>
            <person name="Powell A.J."/>
            <person name="Barry K."/>
            <person name="Miller A.N."/>
            <person name="Grigoriev I.V."/>
            <person name="Debuchy R."/>
            <person name="Gladieux P."/>
            <person name="Hiltunen Thoren M."/>
            <person name="Johannesson H."/>
        </authorList>
    </citation>
    <scope>NUCLEOTIDE SEQUENCE</scope>
    <source>
        <strain evidence="4">SMH4131-1</strain>
    </source>
</reference>
<dbReference type="Pfam" id="PF12937">
    <property type="entry name" value="F-box-like"/>
    <property type="match status" value="1"/>
</dbReference>
<evidence type="ECO:0000313" key="5">
    <source>
        <dbReference type="Proteomes" id="UP001286456"/>
    </source>
</evidence>
<evidence type="ECO:0000259" key="3">
    <source>
        <dbReference type="PROSITE" id="PS50181"/>
    </source>
</evidence>